<dbReference type="NCBIfam" id="TIGR01571">
    <property type="entry name" value="A_thal_Cys_rich"/>
    <property type="match status" value="1"/>
</dbReference>
<dbReference type="Proteomes" id="UP000011083">
    <property type="component" value="Unassembled WGS sequence"/>
</dbReference>
<dbReference type="EMBL" id="KB008146">
    <property type="protein sequence ID" value="ELR11868.1"/>
    <property type="molecule type" value="Genomic_DNA"/>
</dbReference>
<keyword evidence="2" id="KW-1185">Reference proteome</keyword>
<evidence type="ECO:0000313" key="1">
    <source>
        <dbReference type="EMBL" id="ELR11868.1"/>
    </source>
</evidence>
<gene>
    <name evidence="1" type="ORF">ACA1_273800</name>
</gene>
<dbReference type="GeneID" id="14912311"/>
<organism evidence="1 2">
    <name type="scientific">Acanthamoeba castellanii (strain ATCC 30010 / Neff)</name>
    <dbReference type="NCBI Taxonomy" id="1257118"/>
    <lineage>
        <taxon>Eukaryota</taxon>
        <taxon>Amoebozoa</taxon>
        <taxon>Discosea</taxon>
        <taxon>Longamoebia</taxon>
        <taxon>Centramoebida</taxon>
        <taxon>Acanthamoebidae</taxon>
        <taxon>Acanthamoeba</taxon>
    </lineage>
</organism>
<proteinExistence type="predicted"/>
<sequence>MDIRLGKKKAGAYLNDYDDESHWAVGLFDCLDTHLDAFLVSWACGVCVIATQKATLEGRTGCNIAQDCVPVTCCPLCCATLVRTQIRDRYGIEGSCISDALVSCLCSVCALTQQVQQMEHKGDRPALLFMDKEP</sequence>
<reference evidence="1 2" key="1">
    <citation type="journal article" date="2013" name="Genome Biol.">
        <title>Genome of Acanthamoeba castellanii highlights extensive lateral gene transfer and early evolution of tyrosine kinase signaling.</title>
        <authorList>
            <person name="Clarke M."/>
            <person name="Lohan A.J."/>
            <person name="Liu B."/>
            <person name="Lagkouvardos I."/>
            <person name="Roy S."/>
            <person name="Zafar N."/>
            <person name="Bertelli C."/>
            <person name="Schilde C."/>
            <person name="Kianianmomeni A."/>
            <person name="Burglin T.R."/>
            <person name="Frech C."/>
            <person name="Turcotte B."/>
            <person name="Kopec K.O."/>
            <person name="Synnott J.M."/>
            <person name="Choo C."/>
            <person name="Paponov I."/>
            <person name="Finkler A."/>
            <person name="Soon Heng Tan C."/>
            <person name="Hutchins A.P."/>
            <person name="Weinmeier T."/>
            <person name="Rattei T."/>
            <person name="Chu J.S."/>
            <person name="Gimenez G."/>
            <person name="Irimia M."/>
            <person name="Rigden D.J."/>
            <person name="Fitzpatrick D.A."/>
            <person name="Lorenzo-Morales J."/>
            <person name="Bateman A."/>
            <person name="Chiu C.H."/>
            <person name="Tang P."/>
            <person name="Hegemann P."/>
            <person name="Fromm H."/>
            <person name="Raoult D."/>
            <person name="Greub G."/>
            <person name="Miranda-Saavedra D."/>
            <person name="Chen N."/>
            <person name="Nash P."/>
            <person name="Ginger M.L."/>
            <person name="Horn M."/>
            <person name="Schaap P."/>
            <person name="Caler L."/>
            <person name="Loftus B."/>
        </authorList>
    </citation>
    <scope>NUCLEOTIDE SEQUENCE [LARGE SCALE GENOMIC DNA]</scope>
    <source>
        <strain evidence="1 2">Neff</strain>
    </source>
</reference>
<dbReference type="AlphaFoldDB" id="L8GGJ0"/>
<accession>L8GGJ0</accession>
<dbReference type="RefSeq" id="XP_004333881.1">
    <property type="nucleotide sequence ID" value="XM_004333833.1"/>
</dbReference>
<dbReference type="Pfam" id="PF04749">
    <property type="entry name" value="PLAC8"/>
    <property type="match status" value="1"/>
</dbReference>
<protein>
    <recommendedName>
        <fullName evidence="3">PLAC8 family protein</fullName>
    </recommendedName>
</protein>
<dbReference type="InterPro" id="IPR006461">
    <property type="entry name" value="PLAC_motif_containing"/>
</dbReference>
<name>L8GGJ0_ACACF</name>
<dbReference type="VEuPathDB" id="AmoebaDB:ACA1_273800"/>
<evidence type="ECO:0008006" key="3">
    <source>
        <dbReference type="Google" id="ProtNLM"/>
    </source>
</evidence>
<evidence type="ECO:0000313" key="2">
    <source>
        <dbReference type="Proteomes" id="UP000011083"/>
    </source>
</evidence>
<dbReference type="OrthoDB" id="1045822at2759"/>
<dbReference type="OMA" id="CEDICCA"/>
<dbReference type="KEGG" id="acan:ACA1_273800"/>
<dbReference type="PANTHER" id="PTHR15907">
    <property type="entry name" value="DUF614 FAMILY PROTEIN-RELATED"/>
    <property type="match status" value="1"/>
</dbReference>